<dbReference type="RefSeq" id="WP_050355632.1">
    <property type="nucleotide sequence ID" value="NZ_LGSS01000010.1"/>
</dbReference>
<keyword evidence="1" id="KW-1133">Transmembrane helix</keyword>
<comment type="caution">
    <text evidence="2">The sequence shown here is derived from an EMBL/GenBank/DDBJ whole genome shotgun (WGS) entry which is preliminary data.</text>
</comment>
<evidence type="ECO:0000313" key="3">
    <source>
        <dbReference type="Proteomes" id="UP000037267"/>
    </source>
</evidence>
<feature type="transmembrane region" description="Helical" evidence="1">
    <location>
        <begin position="21"/>
        <end position="37"/>
    </location>
</feature>
<dbReference type="EMBL" id="LGSS01000010">
    <property type="protein sequence ID" value="KNF07981.1"/>
    <property type="molecule type" value="Genomic_DNA"/>
</dbReference>
<keyword evidence="3" id="KW-1185">Reference proteome</keyword>
<evidence type="ECO:0000313" key="2">
    <source>
        <dbReference type="EMBL" id="KNF07981.1"/>
    </source>
</evidence>
<accession>A0A0L0W974</accession>
<dbReference type="AlphaFoldDB" id="A0A0L0W974"/>
<name>A0A0L0W974_GOTPU</name>
<evidence type="ECO:0000256" key="1">
    <source>
        <dbReference type="SAM" id="Phobius"/>
    </source>
</evidence>
<sequence>MDKTFSKIIKRRNSVMINKSVIKICLIVFIILLSFSGCKKINEKQYITIEPSSLFKGDTKALQNHLDFIGTGAVKIKGKQSNMLVKTKYELWENGKLISSSDCISTVIKDKLNNEVTISLKKDIQNPEMFSVNIGITDDDGYSGGTFPVKGLADGFSYGVTQIREEHKMIEGKEERIWLLGATKGDMISFSDDIEENAKSVDWALIIKVVVESKDIKK</sequence>
<protein>
    <submittedName>
        <fullName evidence="2">Uncharacterized protein</fullName>
    </submittedName>
</protein>
<keyword evidence="1" id="KW-0472">Membrane</keyword>
<dbReference type="Proteomes" id="UP000037267">
    <property type="component" value="Unassembled WGS sequence"/>
</dbReference>
<reference evidence="3" key="1">
    <citation type="submission" date="2015-07" db="EMBL/GenBank/DDBJ databases">
        <title>Draft genome sequence of the purine-degrading Gottschalkia purinilyticum DSM 1384 (formerly Clostridium purinilyticum).</title>
        <authorList>
            <person name="Poehlein A."/>
            <person name="Schiel-Bengelsdorf B."/>
            <person name="Bengelsdorf F.R."/>
            <person name="Daniel R."/>
            <person name="Duerre P."/>
        </authorList>
    </citation>
    <scope>NUCLEOTIDE SEQUENCE [LARGE SCALE GENOMIC DNA]</scope>
    <source>
        <strain evidence="3">DSM 1384</strain>
    </source>
</reference>
<proteinExistence type="predicted"/>
<gene>
    <name evidence="2" type="ORF">CLPU_10c00350</name>
</gene>
<keyword evidence="1" id="KW-0812">Transmembrane</keyword>
<organism evidence="2 3">
    <name type="scientific">Gottschalkia purinilytica</name>
    <name type="common">Clostridium purinilyticum</name>
    <dbReference type="NCBI Taxonomy" id="1503"/>
    <lineage>
        <taxon>Bacteria</taxon>
        <taxon>Bacillati</taxon>
        <taxon>Bacillota</taxon>
        <taxon>Tissierellia</taxon>
        <taxon>Tissierellales</taxon>
        <taxon>Gottschalkiaceae</taxon>
        <taxon>Gottschalkia</taxon>
    </lineage>
</organism>
<dbReference type="OrthoDB" id="1806265at2"/>